<name>A0A8K0TET0_9PEZI</name>
<evidence type="ECO:0000256" key="1">
    <source>
        <dbReference type="SAM" id="MobiDB-lite"/>
    </source>
</evidence>
<proteinExistence type="predicted"/>
<dbReference type="Proteomes" id="UP000813385">
    <property type="component" value="Unassembled WGS sequence"/>
</dbReference>
<organism evidence="2 3">
    <name type="scientific">Plectosphaerella cucumerina</name>
    <dbReference type="NCBI Taxonomy" id="40658"/>
    <lineage>
        <taxon>Eukaryota</taxon>
        <taxon>Fungi</taxon>
        <taxon>Dikarya</taxon>
        <taxon>Ascomycota</taxon>
        <taxon>Pezizomycotina</taxon>
        <taxon>Sordariomycetes</taxon>
        <taxon>Hypocreomycetidae</taxon>
        <taxon>Glomerellales</taxon>
        <taxon>Plectosphaerellaceae</taxon>
        <taxon>Plectosphaerella</taxon>
    </lineage>
</organism>
<reference evidence="2" key="1">
    <citation type="journal article" date="2021" name="Nat. Commun.">
        <title>Genetic determinants of endophytism in the Arabidopsis root mycobiome.</title>
        <authorList>
            <person name="Mesny F."/>
            <person name="Miyauchi S."/>
            <person name="Thiergart T."/>
            <person name="Pickel B."/>
            <person name="Atanasova L."/>
            <person name="Karlsson M."/>
            <person name="Huettel B."/>
            <person name="Barry K.W."/>
            <person name="Haridas S."/>
            <person name="Chen C."/>
            <person name="Bauer D."/>
            <person name="Andreopoulos W."/>
            <person name="Pangilinan J."/>
            <person name="LaButti K."/>
            <person name="Riley R."/>
            <person name="Lipzen A."/>
            <person name="Clum A."/>
            <person name="Drula E."/>
            <person name="Henrissat B."/>
            <person name="Kohler A."/>
            <person name="Grigoriev I.V."/>
            <person name="Martin F.M."/>
            <person name="Hacquard S."/>
        </authorList>
    </citation>
    <scope>NUCLEOTIDE SEQUENCE</scope>
    <source>
        <strain evidence="2">MPI-CAGE-AT-0016</strain>
    </source>
</reference>
<gene>
    <name evidence="2" type="ORF">B0T11DRAFT_82271</name>
</gene>
<sequence length="278" mass="30451">MRVNASITAKTDDGCRGTLGVSSWMLSSGVGADGHHTQERERDNREEGYSEATPRIITVRRSLSSAADRELTGICCAGSHRVRILYAVTRRVKRGGEYAGQRPHRWECAAAAGASEWRAARCGKAGMAPKRTRGRSLLGAGGPFAFKVWFDATALPCAQGCMRERHNNTRCQWAVQGCIQRGDRPGARGKECSCKDHGQSKTPQAPKPSFLAFLAPVYTPWFRTPGGISRKSPSLFPAASFRFRARAKQIIHHSPPWFPGLSALNKKHVCLCLCMLPS</sequence>
<dbReference type="EMBL" id="JAGPXD010000003">
    <property type="protein sequence ID" value="KAH7362240.1"/>
    <property type="molecule type" value="Genomic_DNA"/>
</dbReference>
<evidence type="ECO:0000313" key="3">
    <source>
        <dbReference type="Proteomes" id="UP000813385"/>
    </source>
</evidence>
<evidence type="ECO:0000313" key="2">
    <source>
        <dbReference type="EMBL" id="KAH7362240.1"/>
    </source>
</evidence>
<dbReference type="AlphaFoldDB" id="A0A8K0TET0"/>
<comment type="caution">
    <text evidence="2">The sequence shown here is derived from an EMBL/GenBank/DDBJ whole genome shotgun (WGS) entry which is preliminary data.</text>
</comment>
<feature type="region of interest" description="Disordered" evidence="1">
    <location>
        <begin position="30"/>
        <end position="51"/>
    </location>
</feature>
<protein>
    <submittedName>
        <fullName evidence="2">Uncharacterized protein</fullName>
    </submittedName>
</protein>
<keyword evidence="3" id="KW-1185">Reference proteome</keyword>
<accession>A0A8K0TET0</accession>
<feature type="compositionally biased region" description="Basic and acidic residues" evidence="1">
    <location>
        <begin position="33"/>
        <end position="48"/>
    </location>
</feature>